<organism evidence="1 2">
    <name type="scientific">Oryzomonas rubra</name>
    <dbReference type="NCBI Taxonomy" id="2509454"/>
    <lineage>
        <taxon>Bacteria</taxon>
        <taxon>Pseudomonadati</taxon>
        <taxon>Thermodesulfobacteriota</taxon>
        <taxon>Desulfuromonadia</taxon>
        <taxon>Geobacterales</taxon>
        <taxon>Geobacteraceae</taxon>
        <taxon>Oryzomonas</taxon>
    </lineage>
</organism>
<dbReference type="RefSeq" id="WP_149308419.1">
    <property type="nucleotide sequence ID" value="NZ_SRSD01000008.1"/>
</dbReference>
<evidence type="ECO:0000313" key="2">
    <source>
        <dbReference type="Proteomes" id="UP000324298"/>
    </source>
</evidence>
<dbReference type="Pfam" id="PF11756">
    <property type="entry name" value="YgbA_NO"/>
    <property type="match status" value="1"/>
</dbReference>
<gene>
    <name evidence="1" type="ORF">ET418_13675</name>
</gene>
<comment type="caution">
    <text evidence="1">The sequence shown here is derived from an EMBL/GenBank/DDBJ whole genome shotgun (WGS) entry which is preliminary data.</text>
</comment>
<dbReference type="OrthoDB" id="5344095at2"/>
<dbReference type="AlphaFoldDB" id="A0A5A9X9T1"/>
<dbReference type="Proteomes" id="UP000324298">
    <property type="component" value="Unassembled WGS sequence"/>
</dbReference>
<keyword evidence="2" id="KW-1185">Reference proteome</keyword>
<dbReference type="InterPro" id="IPR020483">
    <property type="entry name" value="Uncharacterised_YgbA"/>
</dbReference>
<sequence length="118" mass="13636">MMTIMEALTKQQKKDIRLIGRFVEVYCTGKHGAGGHSRFCLPEGVGEHTLCAECAEFMAYAVARRLKCPLEAEKPTCKRCRIHCYNEANRAKVKEIMAYSGKKLLLRGRLDYLWHYFF</sequence>
<proteinExistence type="predicted"/>
<accession>A0A5A9X9T1</accession>
<dbReference type="EMBL" id="SRSD01000008">
    <property type="protein sequence ID" value="KAA0889817.1"/>
    <property type="molecule type" value="Genomic_DNA"/>
</dbReference>
<protein>
    <submittedName>
        <fullName evidence="1">Nitrous oxide-stimulated promoter family protein</fullName>
    </submittedName>
</protein>
<reference evidence="1 2" key="1">
    <citation type="submission" date="2019-04" db="EMBL/GenBank/DDBJ databases">
        <title>Geobacter ruber sp. nov., ferric-reducing bacteria isolated from paddy soil.</title>
        <authorList>
            <person name="Xu Z."/>
            <person name="Masuda Y."/>
            <person name="Itoh H."/>
            <person name="Senoo K."/>
        </authorList>
    </citation>
    <scope>NUCLEOTIDE SEQUENCE [LARGE SCALE GENOMIC DNA]</scope>
    <source>
        <strain evidence="1 2">Red88</strain>
    </source>
</reference>
<evidence type="ECO:0000313" key="1">
    <source>
        <dbReference type="EMBL" id="KAA0889817.1"/>
    </source>
</evidence>
<name>A0A5A9X9T1_9BACT</name>
<dbReference type="NCBIfam" id="NF007714">
    <property type="entry name" value="PRK10410.1-2"/>
    <property type="match status" value="1"/>
</dbReference>